<evidence type="ECO:0000313" key="1">
    <source>
        <dbReference type="EMBL" id="SHI36573.1"/>
    </source>
</evidence>
<sequence length="380" mass="43957">MAIYDYIIVGAGASGLMLADALGKDPFFSNTKVLILEKDGKQQNDRTWCFWETGEGHFAPVLHKSWNQIFFAGKAYSEKSTIAPYTYKMVRGQDFYDAYLERIKRYPNITFANRTVTGITDKTTKVAVATNKETFTAKKVFNSAFDYQKLLQQDQFPVLQQHFLGWFVKTAKPTFHPDRATFMDFSIPQNGNTRFMYVLPSSETEALIEYTLFSKKVLSQGEYEDALKLYLKEQLGCDDYEITAVEKGNIPMSCFDYNTFNSQNVLHIGIAGGWAKASSGYTFMPTFKKSKQLVQFLKTDRPLHAFLKKDRFWFYDLLLLDILDHDNSQGRVIFEQLFKNQTPQKIFKFLDEETTLWEDLQIIAACPKLLFIKALLRRLF</sequence>
<dbReference type="OrthoDB" id="24355at2"/>
<evidence type="ECO:0000313" key="2">
    <source>
        <dbReference type="Proteomes" id="UP000184231"/>
    </source>
</evidence>
<name>A0A1M6AK40_9FLAO</name>
<dbReference type="Proteomes" id="UP000184231">
    <property type="component" value="Unassembled WGS sequence"/>
</dbReference>
<accession>A0A1M6AK40</accession>
<dbReference type="AlphaFoldDB" id="A0A1M6AK40"/>
<dbReference type="SUPFAM" id="SSF51905">
    <property type="entry name" value="FAD/NAD(P)-binding domain"/>
    <property type="match status" value="1"/>
</dbReference>
<organism evidence="1 2">
    <name type="scientific">Arenibacter nanhaiticus</name>
    <dbReference type="NCBI Taxonomy" id="558155"/>
    <lineage>
        <taxon>Bacteria</taxon>
        <taxon>Pseudomonadati</taxon>
        <taxon>Bacteroidota</taxon>
        <taxon>Flavobacteriia</taxon>
        <taxon>Flavobacteriales</taxon>
        <taxon>Flavobacteriaceae</taxon>
        <taxon>Arenibacter</taxon>
    </lineage>
</organism>
<dbReference type="Pfam" id="PF05834">
    <property type="entry name" value="Lycopene_cycl"/>
    <property type="match status" value="1"/>
</dbReference>
<proteinExistence type="predicted"/>
<protein>
    <submittedName>
        <fullName evidence="1">Lycopene beta-cyclase</fullName>
    </submittedName>
</protein>
<dbReference type="STRING" id="558155.SAMN04487911_101242"/>
<reference evidence="1 2" key="1">
    <citation type="submission" date="2016-11" db="EMBL/GenBank/DDBJ databases">
        <authorList>
            <person name="Jaros S."/>
            <person name="Januszkiewicz K."/>
            <person name="Wedrychowicz H."/>
        </authorList>
    </citation>
    <scope>NUCLEOTIDE SEQUENCE [LARGE SCALE GENOMIC DNA]</scope>
    <source>
        <strain evidence="1 2">CGMCC 1.8863</strain>
    </source>
</reference>
<dbReference type="RefSeq" id="WP_072762798.1">
    <property type="nucleotide sequence ID" value="NZ_FQYX01000001.1"/>
</dbReference>
<dbReference type="InterPro" id="IPR036188">
    <property type="entry name" value="FAD/NAD-bd_sf"/>
</dbReference>
<dbReference type="Gene3D" id="3.50.50.60">
    <property type="entry name" value="FAD/NAD(P)-binding domain"/>
    <property type="match status" value="1"/>
</dbReference>
<gene>
    <name evidence="1" type="ORF">SAMN04487911_101242</name>
</gene>
<keyword evidence="2" id="KW-1185">Reference proteome</keyword>
<dbReference type="EMBL" id="FQYX01000001">
    <property type="protein sequence ID" value="SHI36573.1"/>
    <property type="molecule type" value="Genomic_DNA"/>
</dbReference>